<sequence length="152" mass="17266">MFRVLFIVTGCLQLVANVVDEIIDGFLYVFVTLRVACLLDALEVMYLVFSEHGHEVRLSELTEVISFSLGSQVVEVNHFGRGDSLFVRKHLDISKPRLACVAIVIIPERSERLRCRHLTVGEGDTGAIYDRSDGVIHPPRRPRSITRLFTWE</sequence>
<reference evidence="1 2" key="1">
    <citation type="journal article" date="2014" name="PLoS Genet.">
        <title>Phylogenetically driven sequencing of extremely halophilic archaea reveals strategies for static and dynamic osmo-response.</title>
        <authorList>
            <person name="Becker E.A."/>
            <person name="Seitzer P.M."/>
            <person name="Tritt A."/>
            <person name="Larsen D."/>
            <person name="Krusor M."/>
            <person name="Yao A.I."/>
            <person name="Wu D."/>
            <person name="Madern D."/>
            <person name="Eisen J.A."/>
            <person name="Darling A.E."/>
            <person name="Facciotti M.T."/>
        </authorList>
    </citation>
    <scope>NUCLEOTIDE SEQUENCE [LARGE SCALE GENOMIC DNA]</scope>
    <source>
        <strain evidence="1 2">JCM 14978</strain>
    </source>
</reference>
<evidence type="ECO:0000313" key="2">
    <source>
        <dbReference type="Proteomes" id="UP000011546"/>
    </source>
</evidence>
<dbReference type="AlphaFoldDB" id="M0PNB8"/>
<keyword evidence="2" id="KW-1185">Reference proteome</keyword>
<dbReference type="EMBL" id="AOJH01000001">
    <property type="protein sequence ID" value="EMA70410.1"/>
    <property type="molecule type" value="Genomic_DNA"/>
</dbReference>
<name>M0PNB8_9EURY</name>
<proteinExistence type="predicted"/>
<evidence type="ECO:0000313" key="1">
    <source>
        <dbReference type="EMBL" id="EMA70410.1"/>
    </source>
</evidence>
<gene>
    <name evidence="1" type="ORF">C468_00210</name>
</gene>
<accession>M0PNB8</accession>
<protein>
    <submittedName>
        <fullName evidence="1">Uncharacterized protein</fullName>
    </submittedName>
</protein>
<organism evidence="1 2">
    <name type="scientific">Halorubrum kocurii JCM 14978</name>
    <dbReference type="NCBI Taxonomy" id="1230456"/>
    <lineage>
        <taxon>Archaea</taxon>
        <taxon>Methanobacteriati</taxon>
        <taxon>Methanobacteriota</taxon>
        <taxon>Stenosarchaea group</taxon>
        <taxon>Halobacteria</taxon>
        <taxon>Halobacteriales</taxon>
        <taxon>Haloferacaceae</taxon>
        <taxon>Halorubrum</taxon>
    </lineage>
</organism>
<dbReference type="Proteomes" id="UP000011546">
    <property type="component" value="Unassembled WGS sequence"/>
</dbReference>
<comment type="caution">
    <text evidence="1">The sequence shown here is derived from an EMBL/GenBank/DDBJ whole genome shotgun (WGS) entry which is preliminary data.</text>
</comment>